<keyword evidence="2" id="KW-1185">Reference proteome</keyword>
<accession>A0ACC0CN07</accession>
<reference evidence="1 2" key="1">
    <citation type="journal article" date="2022" name="New Phytol.">
        <title>Ecological generalism drives hyperdiversity of secondary metabolite gene clusters in xylarialean endophytes.</title>
        <authorList>
            <person name="Franco M.E.E."/>
            <person name="Wisecaver J.H."/>
            <person name="Arnold A.E."/>
            <person name="Ju Y.M."/>
            <person name="Slot J.C."/>
            <person name="Ahrendt S."/>
            <person name="Moore L.P."/>
            <person name="Eastman K.E."/>
            <person name="Scott K."/>
            <person name="Konkel Z."/>
            <person name="Mondo S.J."/>
            <person name="Kuo A."/>
            <person name="Hayes R.D."/>
            <person name="Haridas S."/>
            <person name="Andreopoulos B."/>
            <person name="Riley R."/>
            <person name="LaButti K."/>
            <person name="Pangilinan J."/>
            <person name="Lipzen A."/>
            <person name="Amirebrahimi M."/>
            <person name="Yan J."/>
            <person name="Adam C."/>
            <person name="Keymanesh K."/>
            <person name="Ng V."/>
            <person name="Louie K."/>
            <person name="Northen T."/>
            <person name="Drula E."/>
            <person name="Henrissat B."/>
            <person name="Hsieh H.M."/>
            <person name="Youens-Clark K."/>
            <person name="Lutzoni F."/>
            <person name="Miadlikowska J."/>
            <person name="Eastwood D.C."/>
            <person name="Hamelin R.C."/>
            <person name="Grigoriev I.V."/>
            <person name="U'Ren J.M."/>
        </authorList>
    </citation>
    <scope>NUCLEOTIDE SEQUENCE [LARGE SCALE GENOMIC DNA]</scope>
    <source>
        <strain evidence="1 2">ER1909</strain>
    </source>
</reference>
<dbReference type="EMBL" id="MU394386">
    <property type="protein sequence ID" value="KAI6081795.1"/>
    <property type="molecule type" value="Genomic_DNA"/>
</dbReference>
<organism evidence="1 2">
    <name type="scientific">Hypoxylon rubiginosum</name>
    <dbReference type="NCBI Taxonomy" id="110542"/>
    <lineage>
        <taxon>Eukaryota</taxon>
        <taxon>Fungi</taxon>
        <taxon>Dikarya</taxon>
        <taxon>Ascomycota</taxon>
        <taxon>Pezizomycotina</taxon>
        <taxon>Sordariomycetes</taxon>
        <taxon>Xylariomycetidae</taxon>
        <taxon>Xylariales</taxon>
        <taxon>Hypoxylaceae</taxon>
        <taxon>Hypoxylon</taxon>
    </lineage>
</organism>
<evidence type="ECO:0000313" key="1">
    <source>
        <dbReference type="EMBL" id="KAI6081795.1"/>
    </source>
</evidence>
<sequence length="281" mass="31359">MRSRRKYSNLNEATETKSDEASDSASSLGDSIVSGSEWDSAYDPDPDEQGGTAMEEDTYGPPGGPVQVAIAISGLQQHIALLRNSMEMLYFDPELPLYTSILRRMNIPPSMIRLILPPLDFRPFKTLSMYLNYQPRLLSTLFRKAMWYSSAVTLKTFHRCHVTQAIAAAIWMGAGAHTVPLAPLANSSLFLRASEPVTLWATFWDATEHFIDMEFDADGLWKGICDLRAFHTVSVQQQPLGYECEWLTVDGAVWKLATGDWKRFGPPSQLSKGRCVNASDV</sequence>
<name>A0ACC0CN07_9PEZI</name>
<protein>
    <submittedName>
        <fullName evidence="1">Uncharacterized protein</fullName>
    </submittedName>
</protein>
<dbReference type="Proteomes" id="UP001497680">
    <property type="component" value="Unassembled WGS sequence"/>
</dbReference>
<proteinExistence type="predicted"/>
<evidence type="ECO:0000313" key="2">
    <source>
        <dbReference type="Proteomes" id="UP001497680"/>
    </source>
</evidence>
<gene>
    <name evidence="1" type="ORF">F4821DRAFT_264586</name>
</gene>
<comment type="caution">
    <text evidence="1">The sequence shown here is derived from an EMBL/GenBank/DDBJ whole genome shotgun (WGS) entry which is preliminary data.</text>
</comment>